<name>A0A9W6W7I7_9ACTN</name>
<reference evidence="1" key="1">
    <citation type="submission" date="2023-03" db="EMBL/GenBank/DDBJ databases">
        <title>Actinorhabdospora filicis NBRC 111898.</title>
        <authorList>
            <person name="Ichikawa N."/>
            <person name="Sato H."/>
            <person name="Tonouchi N."/>
        </authorList>
    </citation>
    <scope>NUCLEOTIDE SEQUENCE</scope>
    <source>
        <strain evidence="1">NBRC 111898</strain>
    </source>
</reference>
<evidence type="ECO:0000313" key="1">
    <source>
        <dbReference type="EMBL" id="GLZ75531.1"/>
    </source>
</evidence>
<protein>
    <submittedName>
        <fullName evidence="1">Uncharacterized protein</fullName>
    </submittedName>
</protein>
<keyword evidence="2" id="KW-1185">Reference proteome</keyword>
<gene>
    <name evidence="1" type="ORF">Afil01_03380</name>
</gene>
<sequence>MAANDPDGRRPADPAAARARLWQHIAVNEAESHVAALHRDHLLAGRRAAMTRLAEAQRVVSYVKELGDDEALRAAVEALGRASREYKRVRDDVAAELQCIIRARVTRMAEMAERLGEAAGGSWPSGLDFGDEPA</sequence>
<organism evidence="1 2">
    <name type="scientific">Actinorhabdospora filicis</name>
    <dbReference type="NCBI Taxonomy" id="1785913"/>
    <lineage>
        <taxon>Bacteria</taxon>
        <taxon>Bacillati</taxon>
        <taxon>Actinomycetota</taxon>
        <taxon>Actinomycetes</taxon>
        <taxon>Micromonosporales</taxon>
        <taxon>Micromonosporaceae</taxon>
        <taxon>Actinorhabdospora</taxon>
    </lineage>
</organism>
<proteinExistence type="predicted"/>
<dbReference type="Proteomes" id="UP001165079">
    <property type="component" value="Unassembled WGS sequence"/>
</dbReference>
<accession>A0A9W6W7I7</accession>
<comment type="caution">
    <text evidence="1">The sequence shown here is derived from an EMBL/GenBank/DDBJ whole genome shotgun (WGS) entry which is preliminary data.</text>
</comment>
<dbReference type="RefSeq" id="WP_285660771.1">
    <property type="nucleotide sequence ID" value="NZ_BSTX01000001.1"/>
</dbReference>
<evidence type="ECO:0000313" key="2">
    <source>
        <dbReference type="Proteomes" id="UP001165079"/>
    </source>
</evidence>
<dbReference type="AlphaFoldDB" id="A0A9W6W7I7"/>
<dbReference type="EMBL" id="BSTX01000001">
    <property type="protein sequence ID" value="GLZ75531.1"/>
    <property type="molecule type" value="Genomic_DNA"/>
</dbReference>